<dbReference type="eggNOG" id="COG1331">
    <property type="taxonomic scope" value="Bacteria"/>
</dbReference>
<accession>Q0AVP0</accession>
<gene>
    <name evidence="1" type="ordered locus">Swol_1917</name>
</gene>
<dbReference type="AlphaFoldDB" id="Q0AVP0"/>
<dbReference type="GO" id="GO:0005975">
    <property type="term" value="P:carbohydrate metabolic process"/>
    <property type="evidence" value="ECO:0007669"/>
    <property type="project" value="InterPro"/>
</dbReference>
<dbReference type="OrthoDB" id="9795873at2"/>
<evidence type="ECO:0008006" key="3">
    <source>
        <dbReference type="Google" id="ProtNLM"/>
    </source>
</evidence>
<dbReference type="KEGG" id="swo:Swol_1917"/>
<evidence type="ECO:0000313" key="1">
    <source>
        <dbReference type="EMBL" id="ABI69214.1"/>
    </source>
</evidence>
<dbReference type="InterPro" id="IPR008928">
    <property type="entry name" value="6-hairpin_glycosidase_sf"/>
</dbReference>
<dbReference type="SUPFAM" id="SSF48208">
    <property type="entry name" value="Six-hairpin glycosidases"/>
    <property type="match status" value="1"/>
</dbReference>
<dbReference type="STRING" id="335541.Swol_1917"/>
<dbReference type="RefSeq" id="WP_011641307.1">
    <property type="nucleotide sequence ID" value="NC_008346.1"/>
</dbReference>
<reference evidence="2" key="1">
    <citation type="journal article" date="2010" name="Environ. Microbiol.">
        <title>The genome of Syntrophomonas wolfei: new insights into syntrophic metabolism and biohydrogen production.</title>
        <authorList>
            <person name="Sieber J.R."/>
            <person name="Sims D.R."/>
            <person name="Han C."/>
            <person name="Kim E."/>
            <person name="Lykidis A."/>
            <person name="Lapidus A.L."/>
            <person name="McDonnald E."/>
            <person name="Rohlin L."/>
            <person name="Culley D.E."/>
            <person name="Gunsalus R."/>
            <person name="McInerney M.J."/>
        </authorList>
    </citation>
    <scope>NUCLEOTIDE SEQUENCE [LARGE SCALE GENOMIC DNA]</scope>
    <source>
        <strain evidence="2">DSM 2245B / Goettingen</strain>
    </source>
</reference>
<dbReference type="Proteomes" id="UP000001968">
    <property type="component" value="Chromosome"/>
</dbReference>
<dbReference type="HOGENOM" id="CLU_771237_0_0_9"/>
<organism evidence="1 2">
    <name type="scientific">Syntrophomonas wolfei subsp. wolfei (strain DSM 2245B / Goettingen)</name>
    <dbReference type="NCBI Taxonomy" id="335541"/>
    <lineage>
        <taxon>Bacteria</taxon>
        <taxon>Bacillati</taxon>
        <taxon>Bacillota</taxon>
        <taxon>Clostridia</taxon>
        <taxon>Eubacteriales</taxon>
        <taxon>Syntrophomonadaceae</taxon>
        <taxon>Syntrophomonas</taxon>
    </lineage>
</organism>
<dbReference type="EMBL" id="CP000448">
    <property type="protein sequence ID" value="ABI69214.1"/>
    <property type="molecule type" value="Genomic_DNA"/>
</dbReference>
<sequence length="339" mass="38493">MPDYRHMQEMSRGNGILQFSHLDTADPTSGFTLDDNARALILAMEMPGGREYAICYTSFLYQSQHKDGSWSNFMRDGKYSSLFNSDDSVGRALLACSLGSSSPWPEISEKCQEMLLRNLPRAFSFQSPRAIAYTLIGLCKCQWSGLGTRQQDFIKKLGEFLINLYQGQHSQKWLWFEEYLTYCNGILPQAMFALYQQTADKRALKIGYDSLNFLNSILFRQGYLNIIGNDGWYFRDQEIALFDQQPVDAASTAFACMEAYESIGEIEFLELAILAHKWYRGHNIHGLSLYNAETGGCYDAITREGVNLNQGAEAVLSLLLSDKLMENFIEKKVDIDQSS</sequence>
<protein>
    <recommendedName>
        <fullName evidence="3">Glycosyltransferase</fullName>
    </recommendedName>
</protein>
<name>Q0AVP0_SYNWW</name>
<proteinExistence type="predicted"/>
<evidence type="ECO:0000313" key="2">
    <source>
        <dbReference type="Proteomes" id="UP000001968"/>
    </source>
</evidence>
<keyword evidence="2" id="KW-1185">Reference proteome</keyword>